<dbReference type="Pfam" id="PF16198">
    <property type="entry name" value="TruB_C_2"/>
    <property type="match status" value="1"/>
</dbReference>
<dbReference type="AlphaFoldDB" id="A0A1M5NW66"/>
<keyword evidence="9" id="KW-1185">Reference proteome</keyword>
<comment type="catalytic activity">
    <reaction evidence="1 5">
        <text>uridine(55) in tRNA = pseudouridine(55) in tRNA</text>
        <dbReference type="Rhea" id="RHEA:42532"/>
        <dbReference type="Rhea" id="RHEA-COMP:10101"/>
        <dbReference type="Rhea" id="RHEA-COMP:10102"/>
        <dbReference type="ChEBI" id="CHEBI:65314"/>
        <dbReference type="ChEBI" id="CHEBI:65315"/>
        <dbReference type="EC" id="5.4.99.25"/>
    </reaction>
</comment>
<evidence type="ECO:0000313" key="9">
    <source>
        <dbReference type="Proteomes" id="UP000242520"/>
    </source>
</evidence>
<reference evidence="9" key="1">
    <citation type="submission" date="2016-11" db="EMBL/GenBank/DDBJ databases">
        <authorList>
            <person name="Varghese N."/>
            <person name="Submissions S."/>
        </authorList>
    </citation>
    <scope>NUCLEOTIDE SEQUENCE [LARGE SCALE GENOMIC DNA]</scope>
    <source>
        <strain evidence="9">DSM 15285</strain>
    </source>
</reference>
<dbReference type="PANTHER" id="PTHR13767:SF2">
    <property type="entry name" value="PSEUDOURIDYLATE SYNTHASE TRUB1"/>
    <property type="match status" value="1"/>
</dbReference>
<protein>
    <recommendedName>
        <fullName evidence="5">tRNA pseudouridine synthase B</fullName>
        <ecNumber evidence="5">5.4.99.25</ecNumber>
    </recommendedName>
    <alternativeName>
        <fullName evidence="5">tRNA pseudouridine(55) synthase</fullName>
        <shortName evidence="5">Psi55 synthase</shortName>
    </alternativeName>
    <alternativeName>
        <fullName evidence="5">tRNA pseudouridylate synthase</fullName>
    </alternativeName>
    <alternativeName>
        <fullName evidence="5">tRNA-uridine isomerase</fullName>
    </alternativeName>
</protein>
<dbReference type="CDD" id="cd02573">
    <property type="entry name" value="PseudoU_synth_EcTruB"/>
    <property type="match status" value="1"/>
</dbReference>
<dbReference type="InterPro" id="IPR014780">
    <property type="entry name" value="tRNA_psdUridine_synth_TruB"/>
</dbReference>
<dbReference type="Pfam" id="PF01509">
    <property type="entry name" value="TruB_N"/>
    <property type="match status" value="1"/>
</dbReference>
<dbReference type="GO" id="GO:0003723">
    <property type="term" value="F:RNA binding"/>
    <property type="evidence" value="ECO:0007669"/>
    <property type="project" value="InterPro"/>
</dbReference>
<keyword evidence="3 5" id="KW-0819">tRNA processing</keyword>
<proteinExistence type="inferred from homology"/>
<comment type="similarity">
    <text evidence="2 5">Belongs to the pseudouridine synthase TruB family. Type 1 subfamily.</text>
</comment>
<dbReference type="OrthoDB" id="9802309at2"/>
<dbReference type="InterPro" id="IPR020103">
    <property type="entry name" value="PsdUridine_synth_cat_dom_sf"/>
</dbReference>
<feature type="domain" description="tRNA pseudouridylate synthase B C-terminal" evidence="7">
    <location>
        <begin position="173"/>
        <end position="232"/>
    </location>
</feature>
<dbReference type="FunFam" id="3.30.2350.10:FF:000011">
    <property type="entry name" value="tRNA pseudouridine synthase B"/>
    <property type="match status" value="1"/>
</dbReference>
<dbReference type="Gene3D" id="3.30.2350.10">
    <property type="entry name" value="Pseudouridine synthase"/>
    <property type="match status" value="1"/>
</dbReference>
<evidence type="ECO:0000256" key="4">
    <source>
        <dbReference type="ARBA" id="ARBA00023235"/>
    </source>
</evidence>
<evidence type="ECO:0000256" key="5">
    <source>
        <dbReference type="HAMAP-Rule" id="MF_01080"/>
    </source>
</evidence>
<dbReference type="NCBIfam" id="TIGR00431">
    <property type="entry name" value="TruB"/>
    <property type="match status" value="1"/>
</dbReference>
<feature type="active site" description="Nucleophile" evidence="5">
    <location>
        <position position="38"/>
    </location>
</feature>
<dbReference type="GO" id="GO:0160148">
    <property type="term" value="F:tRNA pseudouridine(55) synthase activity"/>
    <property type="evidence" value="ECO:0007669"/>
    <property type="project" value="UniProtKB-EC"/>
</dbReference>
<dbReference type="STRING" id="1123350.SAMN02744040_00251"/>
<dbReference type="GO" id="GO:0031119">
    <property type="term" value="P:tRNA pseudouridine synthesis"/>
    <property type="evidence" value="ECO:0007669"/>
    <property type="project" value="UniProtKB-UniRule"/>
</dbReference>
<dbReference type="InterPro" id="IPR032819">
    <property type="entry name" value="TruB_C"/>
</dbReference>
<dbReference type="EC" id="5.4.99.25" evidence="5"/>
<evidence type="ECO:0000259" key="7">
    <source>
        <dbReference type="Pfam" id="PF16198"/>
    </source>
</evidence>
<dbReference type="InterPro" id="IPR002501">
    <property type="entry name" value="PsdUridine_synth_N"/>
</dbReference>
<comment type="function">
    <text evidence="5">Responsible for synthesis of pseudouridine from uracil-55 in the psi GC loop of transfer RNAs.</text>
</comment>
<evidence type="ECO:0000259" key="6">
    <source>
        <dbReference type="Pfam" id="PF01509"/>
    </source>
</evidence>
<keyword evidence="4 5" id="KW-0413">Isomerase</keyword>
<organism evidence="8 9">
    <name type="scientific">Tepidibacter thalassicus DSM 15285</name>
    <dbReference type="NCBI Taxonomy" id="1123350"/>
    <lineage>
        <taxon>Bacteria</taxon>
        <taxon>Bacillati</taxon>
        <taxon>Bacillota</taxon>
        <taxon>Clostridia</taxon>
        <taxon>Peptostreptococcales</taxon>
        <taxon>Peptostreptococcaceae</taxon>
        <taxon>Tepidibacter</taxon>
    </lineage>
</organism>
<dbReference type="EMBL" id="FQXH01000005">
    <property type="protein sequence ID" value="SHG93737.1"/>
    <property type="molecule type" value="Genomic_DNA"/>
</dbReference>
<evidence type="ECO:0000256" key="2">
    <source>
        <dbReference type="ARBA" id="ARBA00005642"/>
    </source>
</evidence>
<gene>
    <name evidence="5" type="primary">truB</name>
    <name evidence="8" type="ORF">SAMN02744040_00251</name>
</gene>
<feature type="domain" description="Pseudouridine synthase II N-terminal" evidence="6">
    <location>
        <begin position="23"/>
        <end position="172"/>
    </location>
</feature>
<evidence type="ECO:0000256" key="1">
    <source>
        <dbReference type="ARBA" id="ARBA00000385"/>
    </source>
</evidence>
<dbReference type="RefSeq" id="WP_072723051.1">
    <property type="nucleotide sequence ID" value="NZ_FQXH01000005.1"/>
</dbReference>
<dbReference type="HAMAP" id="MF_01080">
    <property type="entry name" value="TruB_bact"/>
    <property type="match status" value="1"/>
</dbReference>
<dbReference type="PROSITE" id="PS50890">
    <property type="entry name" value="PUA"/>
    <property type="match status" value="1"/>
</dbReference>
<sequence length="300" mass="33856">MNGIFNILKPTGMTSHDVVSKIRKITKIKKVGHTGTLDPNAAGVLPVCIGKATKISDFILNKEKTYIAELTLGIQTDTYDSFGNVICKKDVKCINEKELYEVFEMFKGEISQTPPIYSAIKVNGKKLYELARAGQTDVNIKSRNVFIRDIKIKNISENKVLFEVTCSKGTYIRTLCKDIGDKLGTGAYMSFLLRTLSGNFDIKNSVTLEEIEEALKNNDLQKYLFDIDYPLENYKSIKIKESAFKAFSNGNIVYEKGLILSNNYKNKELVKVYLNNKFCGIGKIIIINETISLKSYKLFL</sequence>
<accession>A0A1M5NW66</accession>
<dbReference type="Proteomes" id="UP000242520">
    <property type="component" value="Unassembled WGS sequence"/>
</dbReference>
<dbReference type="PANTHER" id="PTHR13767">
    <property type="entry name" value="TRNA-PSEUDOURIDINE SYNTHASE"/>
    <property type="match status" value="1"/>
</dbReference>
<dbReference type="SUPFAM" id="SSF55120">
    <property type="entry name" value="Pseudouridine synthase"/>
    <property type="match status" value="1"/>
</dbReference>
<dbReference type="GO" id="GO:1990481">
    <property type="term" value="P:mRNA pseudouridine synthesis"/>
    <property type="evidence" value="ECO:0007669"/>
    <property type="project" value="TreeGrafter"/>
</dbReference>
<name>A0A1M5NW66_9FIRM</name>
<evidence type="ECO:0000256" key="3">
    <source>
        <dbReference type="ARBA" id="ARBA00022694"/>
    </source>
</evidence>
<evidence type="ECO:0000313" key="8">
    <source>
        <dbReference type="EMBL" id="SHG93737.1"/>
    </source>
</evidence>